<dbReference type="EMBL" id="QFOI01000145">
    <property type="protein sequence ID" value="PZP48806.1"/>
    <property type="molecule type" value="Genomic_DNA"/>
</dbReference>
<dbReference type="CDD" id="cd07989">
    <property type="entry name" value="LPLAT_AGPAT-like"/>
    <property type="match status" value="1"/>
</dbReference>
<proteinExistence type="predicted"/>
<protein>
    <submittedName>
        <fullName evidence="6">1-acyl-sn-glycerol-3-phosphate acyltransferase</fullName>
    </submittedName>
</protein>
<comment type="pathway">
    <text evidence="1">Lipid metabolism.</text>
</comment>
<dbReference type="GO" id="GO:0003841">
    <property type="term" value="F:1-acylglycerol-3-phosphate O-acyltransferase activity"/>
    <property type="evidence" value="ECO:0007669"/>
    <property type="project" value="TreeGrafter"/>
</dbReference>
<name>A0A2W5GSN3_9SPHI</name>
<feature type="domain" description="Phospholipid/glycerol acyltransferase" evidence="5">
    <location>
        <begin position="79"/>
        <end position="194"/>
    </location>
</feature>
<evidence type="ECO:0000313" key="6">
    <source>
        <dbReference type="EMBL" id="PZP48806.1"/>
    </source>
</evidence>
<keyword evidence="4" id="KW-0472">Membrane</keyword>
<dbReference type="SUPFAM" id="SSF69593">
    <property type="entry name" value="Glycerol-3-phosphate (1)-acyltransferase"/>
    <property type="match status" value="1"/>
</dbReference>
<evidence type="ECO:0000259" key="5">
    <source>
        <dbReference type="SMART" id="SM00563"/>
    </source>
</evidence>
<dbReference type="Pfam" id="PF01553">
    <property type="entry name" value="Acyltransferase"/>
    <property type="match status" value="1"/>
</dbReference>
<dbReference type="PANTHER" id="PTHR10434:SF11">
    <property type="entry name" value="1-ACYL-SN-GLYCEROL-3-PHOSPHATE ACYLTRANSFERASE"/>
    <property type="match status" value="1"/>
</dbReference>
<dbReference type="AlphaFoldDB" id="A0A2W5GSN3"/>
<evidence type="ECO:0000256" key="1">
    <source>
        <dbReference type="ARBA" id="ARBA00005189"/>
    </source>
</evidence>
<keyword evidence="4" id="KW-1133">Transmembrane helix</keyword>
<keyword evidence="3 6" id="KW-0012">Acyltransferase</keyword>
<dbReference type="Proteomes" id="UP000249645">
    <property type="component" value="Unassembled WGS sequence"/>
</dbReference>
<dbReference type="InterPro" id="IPR002123">
    <property type="entry name" value="Plipid/glycerol_acylTrfase"/>
</dbReference>
<accession>A0A2W5GSN3</accession>
<dbReference type="GO" id="GO:0006654">
    <property type="term" value="P:phosphatidic acid biosynthetic process"/>
    <property type="evidence" value="ECO:0007669"/>
    <property type="project" value="TreeGrafter"/>
</dbReference>
<comment type="caution">
    <text evidence="6">The sequence shown here is derived from an EMBL/GenBank/DDBJ whole genome shotgun (WGS) entry which is preliminary data.</text>
</comment>
<evidence type="ECO:0000313" key="7">
    <source>
        <dbReference type="Proteomes" id="UP000249645"/>
    </source>
</evidence>
<keyword evidence="4" id="KW-0812">Transmembrane</keyword>
<reference evidence="6 7" key="1">
    <citation type="submission" date="2017-11" db="EMBL/GenBank/DDBJ databases">
        <title>Infants hospitalized years apart are colonized by the same room-sourced microbial strains.</title>
        <authorList>
            <person name="Brooks B."/>
            <person name="Olm M.R."/>
            <person name="Firek B.A."/>
            <person name="Baker R."/>
            <person name="Thomas B.C."/>
            <person name="Morowitz M.J."/>
            <person name="Banfield J.F."/>
        </authorList>
    </citation>
    <scope>NUCLEOTIDE SEQUENCE [LARGE SCALE GENOMIC DNA]</scope>
    <source>
        <strain evidence="6">S2_009_000_R2_76</strain>
    </source>
</reference>
<keyword evidence="2 6" id="KW-0808">Transferase</keyword>
<evidence type="ECO:0000256" key="2">
    <source>
        <dbReference type="ARBA" id="ARBA00022679"/>
    </source>
</evidence>
<sequence>MKIFKEIFGRIWALWGILLFVSTMLIAFVFFIPCAFLGEPSRGKWHRAVSKVWMTVYLNLIGCPLKIRNKEIFQKGENYIVVCNHNSLIDIPVTTPFLPNANKTIAKSSFAKVPIFGWIYSWGSILVNRKDPKSRSKSYAKMIEVLTKWKLDMVLYPEGTRNKSDKPLGNFQDGAFKLATQTGKKIIPVVLFNSKKVLPASKPFFLHPSILELHILPAHSPEGKTAKEMKETIFQEMWNYIESYK</sequence>
<organism evidence="6 7">
    <name type="scientific">Pseudopedobacter saltans</name>
    <dbReference type="NCBI Taxonomy" id="151895"/>
    <lineage>
        <taxon>Bacteria</taxon>
        <taxon>Pseudomonadati</taxon>
        <taxon>Bacteroidota</taxon>
        <taxon>Sphingobacteriia</taxon>
        <taxon>Sphingobacteriales</taxon>
        <taxon>Sphingobacteriaceae</taxon>
        <taxon>Pseudopedobacter</taxon>
    </lineage>
</organism>
<feature type="transmembrane region" description="Helical" evidence="4">
    <location>
        <begin position="12"/>
        <end position="37"/>
    </location>
</feature>
<evidence type="ECO:0000256" key="3">
    <source>
        <dbReference type="ARBA" id="ARBA00023315"/>
    </source>
</evidence>
<evidence type="ECO:0000256" key="4">
    <source>
        <dbReference type="SAM" id="Phobius"/>
    </source>
</evidence>
<dbReference type="SMART" id="SM00563">
    <property type="entry name" value="PlsC"/>
    <property type="match status" value="1"/>
</dbReference>
<dbReference type="PANTHER" id="PTHR10434">
    <property type="entry name" value="1-ACYL-SN-GLYCEROL-3-PHOSPHATE ACYLTRANSFERASE"/>
    <property type="match status" value="1"/>
</dbReference>
<gene>
    <name evidence="6" type="ORF">DI598_09380</name>
</gene>